<name>M7Z780_TRIUA</name>
<dbReference type="PANTHER" id="PTHR47031:SF10">
    <property type="entry name" value="OS07G0626200 PROTEIN"/>
    <property type="match status" value="1"/>
</dbReference>
<dbReference type="PROSITE" id="PS50800">
    <property type="entry name" value="SAP"/>
    <property type="match status" value="1"/>
</dbReference>
<feature type="region of interest" description="Disordered" evidence="1">
    <location>
        <begin position="705"/>
        <end position="732"/>
    </location>
</feature>
<evidence type="ECO:0000256" key="1">
    <source>
        <dbReference type="SAM" id="MobiDB-lite"/>
    </source>
</evidence>
<proteinExistence type="predicted"/>
<feature type="region of interest" description="Disordered" evidence="1">
    <location>
        <begin position="49"/>
        <end position="78"/>
    </location>
</feature>
<evidence type="ECO:0000256" key="2">
    <source>
        <dbReference type="SAM" id="Phobius"/>
    </source>
</evidence>
<dbReference type="OMA" id="SNNETHE"/>
<dbReference type="Gene3D" id="1.10.720.30">
    <property type="entry name" value="SAP domain"/>
    <property type="match status" value="1"/>
</dbReference>
<keyword evidence="2" id="KW-1133">Transmembrane helix</keyword>
<dbReference type="CDD" id="cd12432">
    <property type="entry name" value="RRM_ACINU"/>
    <property type="match status" value="1"/>
</dbReference>
<organism evidence="3">
    <name type="scientific">Triticum urartu</name>
    <name type="common">Red wild einkorn</name>
    <name type="synonym">Crithodium urartu</name>
    <dbReference type="NCBI Taxonomy" id="4572"/>
    <lineage>
        <taxon>Eukaryota</taxon>
        <taxon>Viridiplantae</taxon>
        <taxon>Streptophyta</taxon>
        <taxon>Embryophyta</taxon>
        <taxon>Tracheophyta</taxon>
        <taxon>Spermatophyta</taxon>
        <taxon>Magnoliopsida</taxon>
        <taxon>Liliopsida</taxon>
        <taxon>Poales</taxon>
        <taxon>Poaceae</taxon>
        <taxon>BOP clade</taxon>
        <taxon>Pooideae</taxon>
        <taxon>Triticodae</taxon>
        <taxon>Triticeae</taxon>
        <taxon>Triticinae</taxon>
        <taxon>Triticum</taxon>
    </lineage>
</organism>
<accession>M7Z780</accession>
<protein>
    <submittedName>
        <fullName evidence="3">Apoptotic chromatin condensation inducer in the nucleus</fullName>
    </submittedName>
</protein>
<feature type="region of interest" description="Disordered" evidence="1">
    <location>
        <begin position="223"/>
        <end position="249"/>
    </location>
</feature>
<dbReference type="PANTHER" id="PTHR47031">
    <property type="entry name" value="SAP DNA-BINDING DOMAIN-CONTAINING PROTEIN"/>
    <property type="match status" value="1"/>
</dbReference>
<dbReference type="EMBL" id="KD165719">
    <property type="protein sequence ID" value="EMS55857.1"/>
    <property type="molecule type" value="Genomic_DNA"/>
</dbReference>
<sequence length="925" mass="98542">MTTYPVLNDQPIDQWNFAELKDELSRRNLPTDGLKDDLVKRLFEELQGDILGGEGPVGGSPPDDDLKEDETPGSADASVCQAAVEQNVDEGPSQVATLEGYPVGSVTEASEKGADATTEVIQDAVVSTEEVSQTTLVAEVSEKSADATTEVSQNAVVSTEEDSQTTLVAEASEKSADATTEVSQDAVVSNEEVSQTTLVAATEVSDAPLVDMAKADEISPSDAVATNGDHLESAPSGSNVVKEASPQADRHSEIIAEKAPEEGTIKKVIANYLPCDVASTDVKLDATSAKDKLDADIVEQDAVSSPPDASASHVDPLDVDAVAAAPGQNAETLIPVIDLSDNALMNGKDLEDSGRTNSTCKPTVAGTNDQVTEVNPVLGSQIKCVPIPHDNISTNVKGDLNADNSDLEIEVKRDMVKPPCNIPSVGDDLQALDDDKELSKNGTPLQEIESKSNMILDKKEDSPDGAFPEKLNLDRSSIEEDVMESKHVDTIIRSDDLGGKTAVTSDHEEVKEVILFNTVANDSSVETMDIVHEEKLVTSSEKRKLEDQEVVADEPIKRQRHVDTLKIPKQQTSKLSSSDSPKVVVRPALKHFVGRSNSTASGGSHKERIVPLPQKPATTSLRVDRFVRPFTLKAVQELLGRTGSVCSFWMDDIKTHCYVTVKLKIEHPPPLPLPTSLGKDTTPNAAAIQQAEANQTMLHRGAGAAWGLSPTPQPHTKLYTTSNPRSEREEDTGLSDDLLLALIGGGGGSQARSTPQAKLETVGDSNLLLVPGTTGMASGFSSQYPTVGIAAVNMKAVVTACNGCIIGEAQGFTTGYRFRRCNLVNSMDGKGRTAKENASCIPDIAAAERAMPLRARLAFAWIFAYLGGGAFGLSAAATLSVTRFLTTFCKINLRSAMNQLMKKCGRRVLINFLVDNLSFCPPNSP</sequence>
<feature type="transmembrane region" description="Helical" evidence="2">
    <location>
        <begin position="858"/>
        <end position="885"/>
    </location>
</feature>
<gene>
    <name evidence="3" type="ORF">TRIUR3_04756</name>
</gene>
<evidence type="ECO:0000313" key="3">
    <source>
        <dbReference type="EMBL" id="EMS55857.1"/>
    </source>
</evidence>
<dbReference type="eggNOG" id="KOG2416">
    <property type="taxonomic scope" value="Eukaryota"/>
</dbReference>
<dbReference type="InterPro" id="IPR036361">
    <property type="entry name" value="SAP_dom_sf"/>
</dbReference>
<dbReference type="InterPro" id="IPR034257">
    <property type="entry name" value="Acinus_RRM"/>
</dbReference>
<dbReference type="InterPro" id="IPR003034">
    <property type="entry name" value="SAP_dom"/>
</dbReference>
<keyword evidence="2" id="KW-0472">Membrane</keyword>
<dbReference type="AlphaFoldDB" id="M7Z780"/>
<dbReference type="STRING" id="4572.M7Z780"/>
<reference evidence="3" key="1">
    <citation type="journal article" date="2013" name="Nature">
        <title>Draft genome of the wheat A-genome progenitor Triticum urartu.</title>
        <authorList>
            <person name="Ling H.Q."/>
            <person name="Zhao S."/>
            <person name="Liu D."/>
            <person name="Wang J."/>
            <person name="Sun H."/>
            <person name="Zhang C."/>
            <person name="Fan H."/>
            <person name="Li D."/>
            <person name="Dong L."/>
            <person name="Tao Y."/>
            <person name="Gao C."/>
            <person name="Wu H."/>
            <person name="Li Y."/>
            <person name="Cui Y."/>
            <person name="Guo X."/>
            <person name="Zheng S."/>
            <person name="Wang B."/>
            <person name="Yu K."/>
            <person name="Liang Q."/>
            <person name="Yang W."/>
            <person name="Lou X."/>
            <person name="Chen J."/>
            <person name="Feng M."/>
            <person name="Jian J."/>
            <person name="Zhang X."/>
            <person name="Luo G."/>
            <person name="Jiang Y."/>
            <person name="Liu J."/>
            <person name="Wang Z."/>
            <person name="Sha Y."/>
            <person name="Zhang B."/>
            <person name="Wu H."/>
            <person name="Tang D."/>
            <person name="Shen Q."/>
            <person name="Xue P."/>
            <person name="Zou S."/>
            <person name="Wang X."/>
            <person name="Liu X."/>
            <person name="Wang F."/>
            <person name="Yang Y."/>
            <person name="An X."/>
            <person name="Dong Z."/>
            <person name="Zhang K."/>
            <person name="Zhang X."/>
            <person name="Luo M.C."/>
            <person name="Dvorak J."/>
            <person name="Tong Y."/>
            <person name="Wang J."/>
            <person name="Yang H."/>
            <person name="Li Z."/>
            <person name="Wang D."/>
            <person name="Zhang A."/>
            <person name="Wang J."/>
        </authorList>
    </citation>
    <scope>NUCLEOTIDE SEQUENCE</scope>
</reference>
<dbReference type="SMART" id="SM00513">
    <property type="entry name" value="SAP"/>
    <property type="match status" value="1"/>
</dbReference>
<dbReference type="SUPFAM" id="SSF68906">
    <property type="entry name" value="SAP domain"/>
    <property type="match status" value="1"/>
</dbReference>
<dbReference type="Pfam" id="PF02037">
    <property type="entry name" value="SAP"/>
    <property type="match status" value="1"/>
</dbReference>
<keyword evidence="2" id="KW-0812">Transmembrane</keyword>